<dbReference type="Proteomes" id="UP000298416">
    <property type="component" value="Unassembled WGS sequence"/>
</dbReference>
<feature type="region of interest" description="Disordered" evidence="1">
    <location>
        <begin position="68"/>
        <end position="96"/>
    </location>
</feature>
<accession>A0A8X8X6H0</accession>
<comment type="caution">
    <text evidence="2">The sequence shown here is derived from an EMBL/GenBank/DDBJ whole genome shotgun (WGS) entry which is preliminary data.</text>
</comment>
<evidence type="ECO:0000313" key="2">
    <source>
        <dbReference type="EMBL" id="KAG6407019.1"/>
    </source>
</evidence>
<gene>
    <name evidence="2" type="ORF">SASPL_129999</name>
</gene>
<proteinExistence type="predicted"/>
<dbReference type="AlphaFoldDB" id="A0A8X8X6H0"/>
<sequence>MSERPVPRRHSPWVDEEVYKREVKAHRCNDRVEDVIYVNNVNLVARLYLKATLSKQFQPLSSYSISACDQNQGTEEPTDPFVYLDLDPPKREAKPE</sequence>
<evidence type="ECO:0000313" key="3">
    <source>
        <dbReference type="Proteomes" id="UP000298416"/>
    </source>
</evidence>
<protein>
    <submittedName>
        <fullName evidence="2">Uncharacterized protein</fullName>
    </submittedName>
</protein>
<feature type="compositionally biased region" description="Basic and acidic residues" evidence="1">
    <location>
        <begin position="87"/>
        <end position="96"/>
    </location>
</feature>
<name>A0A8X8X6H0_SALSN</name>
<dbReference type="EMBL" id="PNBA02000011">
    <property type="protein sequence ID" value="KAG6407019.1"/>
    <property type="molecule type" value="Genomic_DNA"/>
</dbReference>
<organism evidence="2">
    <name type="scientific">Salvia splendens</name>
    <name type="common">Scarlet sage</name>
    <dbReference type="NCBI Taxonomy" id="180675"/>
    <lineage>
        <taxon>Eukaryota</taxon>
        <taxon>Viridiplantae</taxon>
        <taxon>Streptophyta</taxon>
        <taxon>Embryophyta</taxon>
        <taxon>Tracheophyta</taxon>
        <taxon>Spermatophyta</taxon>
        <taxon>Magnoliopsida</taxon>
        <taxon>eudicotyledons</taxon>
        <taxon>Gunneridae</taxon>
        <taxon>Pentapetalae</taxon>
        <taxon>asterids</taxon>
        <taxon>lamiids</taxon>
        <taxon>Lamiales</taxon>
        <taxon>Lamiaceae</taxon>
        <taxon>Nepetoideae</taxon>
        <taxon>Mentheae</taxon>
        <taxon>Salviinae</taxon>
        <taxon>Salvia</taxon>
        <taxon>Salvia subgen. Calosphace</taxon>
        <taxon>core Calosphace</taxon>
    </lineage>
</organism>
<reference evidence="2" key="1">
    <citation type="submission" date="2018-01" db="EMBL/GenBank/DDBJ databases">
        <authorList>
            <person name="Mao J.F."/>
        </authorList>
    </citation>
    <scope>NUCLEOTIDE SEQUENCE</scope>
    <source>
        <strain evidence="2">Huo1</strain>
        <tissue evidence="2">Leaf</tissue>
    </source>
</reference>
<reference evidence="2" key="2">
    <citation type="submission" date="2020-08" db="EMBL/GenBank/DDBJ databases">
        <title>Plant Genome Project.</title>
        <authorList>
            <person name="Zhang R.-G."/>
        </authorList>
    </citation>
    <scope>NUCLEOTIDE SEQUENCE</scope>
    <source>
        <strain evidence="2">Huo1</strain>
        <tissue evidence="2">Leaf</tissue>
    </source>
</reference>
<dbReference type="PANTHER" id="PTHR36706">
    <property type="entry name" value="UNNAMED PRODUCT"/>
    <property type="match status" value="1"/>
</dbReference>
<keyword evidence="3" id="KW-1185">Reference proteome</keyword>
<evidence type="ECO:0000256" key="1">
    <source>
        <dbReference type="SAM" id="MobiDB-lite"/>
    </source>
</evidence>